<dbReference type="EMBL" id="VJMJ01000156">
    <property type="protein sequence ID" value="KAF0730094.1"/>
    <property type="molecule type" value="Genomic_DNA"/>
</dbReference>
<feature type="chain" id="PRO_5026295593" evidence="1">
    <location>
        <begin position="27"/>
        <end position="348"/>
    </location>
</feature>
<organism evidence="2 3">
    <name type="scientific">Aphanomyces euteiches</name>
    <dbReference type="NCBI Taxonomy" id="100861"/>
    <lineage>
        <taxon>Eukaryota</taxon>
        <taxon>Sar</taxon>
        <taxon>Stramenopiles</taxon>
        <taxon>Oomycota</taxon>
        <taxon>Saprolegniomycetes</taxon>
        <taxon>Saprolegniales</taxon>
        <taxon>Verrucalvaceae</taxon>
        <taxon>Aphanomyces</taxon>
    </lineage>
</organism>
<dbReference type="AlphaFoldDB" id="A0A6G0WRN6"/>
<evidence type="ECO:0000256" key="1">
    <source>
        <dbReference type="SAM" id="SignalP"/>
    </source>
</evidence>
<keyword evidence="1" id="KW-0732">Signal</keyword>
<feature type="signal peptide" evidence="1">
    <location>
        <begin position="1"/>
        <end position="26"/>
    </location>
</feature>
<proteinExistence type="predicted"/>
<gene>
    <name evidence="2" type="ORF">Ae201684_012390</name>
</gene>
<evidence type="ECO:0000313" key="2">
    <source>
        <dbReference type="EMBL" id="KAF0730094.1"/>
    </source>
</evidence>
<name>A0A6G0WRN6_9STRA</name>
<comment type="caution">
    <text evidence="2">The sequence shown here is derived from an EMBL/GenBank/DDBJ whole genome shotgun (WGS) entry which is preliminary data.</text>
</comment>
<sequence length="348" mass="37095">MRMAWARMDSLLPNFLNLVGANSVDADDTVGVTSEERRTIGRPGEGHAVRRLRLLADVFEFRHDFIDNDLGFQIPDLDGRRGGSDQPVTVGGKDQGMDDVVGFQRVQALAFVQVPEHGNTVLATRSAQRTIRGDGDGVQVTRVAEQVVAELAVGQVPHLDDAVPTSRDNQRVGGRRREADARDPFGVAVFGDGVLAFTQGVPQLDRAIAGAGNDLTVVSRKSDRQDILRVSNEAAGGDAGVQVPQTEGTIPRAGQGELTIRRDDNIFDEVGVAGQTAASIAVVFRVGVVGKLPDKDGLVAGRRDDQVGVFARSGDGSHPVVAVAGELSSKNQLITHARIEKVNHLHSC</sequence>
<accession>A0A6G0WRN6</accession>
<dbReference type="Proteomes" id="UP000481153">
    <property type="component" value="Unassembled WGS sequence"/>
</dbReference>
<keyword evidence="3" id="KW-1185">Reference proteome</keyword>
<protein>
    <submittedName>
        <fullName evidence="2">Uncharacterized protein</fullName>
    </submittedName>
</protein>
<reference evidence="2 3" key="1">
    <citation type="submission" date="2019-07" db="EMBL/GenBank/DDBJ databases">
        <title>Genomics analysis of Aphanomyces spp. identifies a new class of oomycete effector associated with host adaptation.</title>
        <authorList>
            <person name="Gaulin E."/>
        </authorList>
    </citation>
    <scope>NUCLEOTIDE SEQUENCE [LARGE SCALE GENOMIC DNA]</scope>
    <source>
        <strain evidence="2 3">ATCC 201684</strain>
    </source>
</reference>
<evidence type="ECO:0000313" key="3">
    <source>
        <dbReference type="Proteomes" id="UP000481153"/>
    </source>
</evidence>